<protein>
    <recommendedName>
        <fullName evidence="4">Secreted protein</fullName>
    </recommendedName>
</protein>
<feature type="signal peptide" evidence="1">
    <location>
        <begin position="1"/>
        <end position="25"/>
    </location>
</feature>
<name>A0A553JUA9_SHEHA</name>
<dbReference type="AlphaFoldDB" id="A0A553JUA9"/>
<dbReference type="OrthoDB" id="6267374at2"/>
<gene>
    <name evidence="2" type="ORF">FN961_03410</name>
</gene>
<keyword evidence="1" id="KW-0732">Signal</keyword>
<dbReference type="EMBL" id="VKGK01000002">
    <property type="protein sequence ID" value="TRY16031.1"/>
    <property type="molecule type" value="Genomic_DNA"/>
</dbReference>
<evidence type="ECO:0000313" key="2">
    <source>
        <dbReference type="EMBL" id="TRY16031.1"/>
    </source>
</evidence>
<dbReference type="Proteomes" id="UP000318126">
    <property type="component" value="Unassembled WGS sequence"/>
</dbReference>
<proteinExistence type="predicted"/>
<evidence type="ECO:0000256" key="1">
    <source>
        <dbReference type="SAM" id="SignalP"/>
    </source>
</evidence>
<organism evidence="2 3">
    <name type="scientific">Shewanella hanedai</name>
    <name type="common">Alteromonas hanedai</name>
    <dbReference type="NCBI Taxonomy" id="25"/>
    <lineage>
        <taxon>Bacteria</taxon>
        <taxon>Pseudomonadati</taxon>
        <taxon>Pseudomonadota</taxon>
        <taxon>Gammaproteobacteria</taxon>
        <taxon>Alteromonadales</taxon>
        <taxon>Shewanellaceae</taxon>
        <taxon>Shewanella</taxon>
    </lineage>
</organism>
<feature type="chain" id="PRO_5022009405" description="Secreted protein" evidence="1">
    <location>
        <begin position="26"/>
        <end position="74"/>
    </location>
</feature>
<accession>A0A553JUA9</accession>
<sequence>MIKKMIQKTMLLTCLSLLSIGVAFASSQTAVTANLVKSEVDGTVLICEYRTMNQIHFKVLFSNQTCPLSIQVGH</sequence>
<comment type="caution">
    <text evidence="2">The sequence shown here is derived from an EMBL/GenBank/DDBJ whole genome shotgun (WGS) entry which is preliminary data.</text>
</comment>
<evidence type="ECO:0008006" key="4">
    <source>
        <dbReference type="Google" id="ProtNLM"/>
    </source>
</evidence>
<keyword evidence="3" id="KW-1185">Reference proteome</keyword>
<reference evidence="3" key="1">
    <citation type="submission" date="2019-07" db="EMBL/GenBank/DDBJ databases">
        <title>Shewanella sp. YLB-08 draft genomic sequence.</title>
        <authorList>
            <person name="Yu L."/>
        </authorList>
    </citation>
    <scope>NUCLEOTIDE SEQUENCE [LARGE SCALE GENOMIC DNA]</scope>
    <source>
        <strain evidence="3">JCM 20706</strain>
    </source>
</reference>
<evidence type="ECO:0000313" key="3">
    <source>
        <dbReference type="Proteomes" id="UP000318126"/>
    </source>
</evidence>
<dbReference type="RefSeq" id="WP_143563126.1">
    <property type="nucleotide sequence ID" value="NZ_BMPL01000002.1"/>
</dbReference>